<evidence type="ECO:0000313" key="2">
    <source>
        <dbReference type="Proteomes" id="UP001597079"/>
    </source>
</evidence>
<evidence type="ECO:0000313" key="1">
    <source>
        <dbReference type="EMBL" id="MFD1675406.1"/>
    </source>
</evidence>
<evidence type="ECO:0008006" key="3">
    <source>
        <dbReference type="Google" id="ProtNLM"/>
    </source>
</evidence>
<organism evidence="1 2">
    <name type="scientific">Alicyclobacillus fodiniaquatilis</name>
    <dbReference type="NCBI Taxonomy" id="1661150"/>
    <lineage>
        <taxon>Bacteria</taxon>
        <taxon>Bacillati</taxon>
        <taxon>Bacillota</taxon>
        <taxon>Bacilli</taxon>
        <taxon>Bacillales</taxon>
        <taxon>Alicyclobacillaceae</taxon>
        <taxon>Alicyclobacillus</taxon>
    </lineage>
</organism>
<comment type="caution">
    <text evidence="1">The sequence shown here is derived from an EMBL/GenBank/DDBJ whole genome shotgun (WGS) entry which is preliminary data.</text>
</comment>
<reference evidence="2" key="1">
    <citation type="journal article" date="2019" name="Int. J. Syst. Evol. Microbiol.">
        <title>The Global Catalogue of Microorganisms (GCM) 10K type strain sequencing project: providing services to taxonomists for standard genome sequencing and annotation.</title>
        <authorList>
            <consortium name="The Broad Institute Genomics Platform"/>
            <consortium name="The Broad Institute Genome Sequencing Center for Infectious Disease"/>
            <person name="Wu L."/>
            <person name="Ma J."/>
        </authorList>
    </citation>
    <scope>NUCLEOTIDE SEQUENCE [LARGE SCALE GENOMIC DNA]</scope>
    <source>
        <strain evidence="2">CGMCC 1.12286</strain>
    </source>
</reference>
<dbReference type="EMBL" id="JBHUCX010000028">
    <property type="protein sequence ID" value="MFD1675406.1"/>
    <property type="molecule type" value="Genomic_DNA"/>
</dbReference>
<accession>A0ABW4JGG1</accession>
<keyword evidence="2" id="KW-1185">Reference proteome</keyword>
<dbReference type="Proteomes" id="UP001597079">
    <property type="component" value="Unassembled WGS sequence"/>
</dbReference>
<dbReference type="RefSeq" id="WP_377943278.1">
    <property type="nucleotide sequence ID" value="NZ_JBHUCX010000028.1"/>
</dbReference>
<gene>
    <name evidence="1" type="ORF">ACFSB2_11945</name>
</gene>
<sequence>MPASDVKLKPIPVELDKKRNLKFDMNAYAELEEKFGTVQAALDLLNKQQFKATRFLLWAGLQHEDENLTEHQVGAMVSPADLAHISEPLMQAIMDSLPKEDDSKNK</sequence>
<name>A0ABW4JGG1_9BACL</name>
<proteinExistence type="predicted"/>
<protein>
    <recommendedName>
        <fullName evidence="3">Tail assembly chaperone</fullName>
    </recommendedName>
</protein>